<keyword evidence="7" id="KW-0645">Protease</keyword>
<dbReference type="InterPro" id="IPR042097">
    <property type="entry name" value="Aminopeptidase_N-like_N_sf"/>
</dbReference>
<evidence type="ECO:0000256" key="7">
    <source>
        <dbReference type="ARBA" id="ARBA00022670"/>
    </source>
</evidence>
<evidence type="ECO:0000313" key="18">
    <source>
        <dbReference type="EMBL" id="SIN94949.1"/>
    </source>
</evidence>
<dbReference type="InterPro" id="IPR012779">
    <property type="entry name" value="Peptidase_M1_pepN"/>
</dbReference>
<dbReference type="InterPro" id="IPR038438">
    <property type="entry name" value="PepN_Ig-like_sf"/>
</dbReference>
<dbReference type="Pfam" id="PF17432">
    <property type="entry name" value="DUF3458_C"/>
    <property type="match status" value="1"/>
</dbReference>
<protein>
    <recommendedName>
        <fullName evidence="5 13">Aminopeptidase N</fullName>
        <ecNumber evidence="4 13">3.4.11.2</ecNumber>
    </recommendedName>
</protein>
<dbReference type="STRING" id="364032.SAMN05443662_1089"/>
<evidence type="ECO:0000256" key="13">
    <source>
        <dbReference type="NCBIfam" id="TIGR02414"/>
    </source>
</evidence>
<dbReference type="Gene3D" id="2.60.40.1730">
    <property type="entry name" value="tricorn interacting facor f3 domain"/>
    <property type="match status" value="1"/>
</dbReference>
<dbReference type="FunFam" id="1.10.390.10:FF:000002">
    <property type="entry name" value="Aminopeptidase N"/>
    <property type="match status" value="1"/>
</dbReference>
<dbReference type="PANTHER" id="PTHR46322">
    <property type="entry name" value="PUROMYCIN-SENSITIVE AMINOPEPTIDASE"/>
    <property type="match status" value="1"/>
</dbReference>
<evidence type="ECO:0000256" key="8">
    <source>
        <dbReference type="ARBA" id="ARBA00022723"/>
    </source>
</evidence>
<comment type="similarity">
    <text evidence="3">Belongs to the peptidase M1 family.</text>
</comment>
<dbReference type="OrthoDB" id="100605at2"/>
<evidence type="ECO:0000259" key="16">
    <source>
        <dbReference type="Pfam" id="PF17432"/>
    </source>
</evidence>
<evidence type="ECO:0000256" key="11">
    <source>
        <dbReference type="ARBA" id="ARBA00023049"/>
    </source>
</evidence>
<feature type="domain" description="Aminopeptidase N-like N-terminal" evidence="17">
    <location>
        <begin position="103"/>
        <end position="186"/>
    </location>
</feature>
<proteinExistence type="inferred from homology"/>
<reference evidence="18 19" key="1">
    <citation type="submission" date="2016-11" db="EMBL/GenBank/DDBJ databases">
        <authorList>
            <person name="Jaros S."/>
            <person name="Januszkiewicz K."/>
            <person name="Wedrychowicz H."/>
        </authorList>
    </citation>
    <scope>NUCLEOTIDE SEQUENCE [LARGE SCALE GENOMIC DNA]</scope>
    <source>
        <strain evidence="18 19">DSM 17737</strain>
    </source>
</reference>
<dbReference type="InterPro" id="IPR045357">
    <property type="entry name" value="Aminopeptidase_N-like_N"/>
</dbReference>
<keyword evidence="6 18" id="KW-0031">Aminopeptidase</keyword>
<dbReference type="PRINTS" id="PR00756">
    <property type="entry name" value="ALADIPTASE"/>
</dbReference>
<keyword evidence="9" id="KW-0378">Hydrolase</keyword>
<dbReference type="InterPro" id="IPR035414">
    <property type="entry name" value="Peptidase_M1_pepN_Ig-like"/>
</dbReference>
<name>A0A1N6FI39_9GAMM</name>
<dbReference type="GO" id="GO:0006508">
    <property type="term" value="P:proteolysis"/>
    <property type="evidence" value="ECO:0007669"/>
    <property type="project" value="UniProtKB-UniRule"/>
</dbReference>
<feature type="domain" description="Peptidase M1 membrane alanine aminopeptidase" evidence="14">
    <location>
        <begin position="225"/>
        <end position="437"/>
    </location>
</feature>
<evidence type="ECO:0000259" key="14">
    <source>
        <dbReference type="Pfam" id="PF01433"/>
    </source>
</evidence>
<dbReference type="GO" id="GO:0008237">
    <property type="term" value="F:metallopeptidase activity"/>
    <property type="evidence" value="ECO:0007669"/>
    <property type="project" value="UniProtKB-UniRule"/>
</dbReference>
<dbReference type="Gene3D" id="2.60.40.1840">
    <property type="match status" value="1"/>
</dbReference>
<evidence type="ECO:0000256" key="2">
    <source>
        <dbReference type="ARBA" id="ARBA00001947"/>
    </source>
</evidence>
<dbReference type="RefSeq" id="WP_074201356.1">
    <property type="nucleotide sequence ID" value="NZ_FSRE01000002.1"/>
</dbReference>
<comment type="catalytic activity">
    <reaction evidence="1">
        <text>Release of an N-terminal amino acid, Xaa-|-Yaa- from a peptide, amide or arylamide. Xaa is preferably Ala, but may be most amino acids including Pro (slow action). When a terminal hydrophobic residue is followed by a prolyl residue, the two may be released as an intact Xaa-Pro dipeptide.</text>
        <dbReference type="EC" id="3.4.11.2"/>
    </reaction>
</comment>
<dbReference type="Pfam" id="PF17900">
    <property type="entry name" value="Peptidase_M1_N"/>
    <property type="match status" value="1"/>
</dbReference>
<gene>
    <name evidence="18" type="ORF">SAMN05443662_1089</name>
</gene>
<dbReference type="GO" id="GO:0008270">
    <property type="term" value="F:zinc ion binding"/>
    <property type="evidence" value="ECO:0007669"/>
    <property type="project" value="InterPro"/>
</dbReference>
<accession>A0A1N6FI39</accession>
<dbReference type="CDD" id="cd09600">
    <property type="entry name" value="M1_APN"/>
    <property type="match status" value="1"/>
</dbReference>
<dbReference type="EC" id="3.4.11.2" evidence="4 13"/>
<keyword evidence="11" id="KW-0482">Metalloprotease</keyword>
<dbReference type="InterPro" id="IPR027268">
    <property type="entry name" value="Peptidase_M4/M1_CTD_sf"/>
</dbReference>
<organism evidence="18 19">
    <name type="scientific">Sulfurivirga caldicuralii</name>
    <dbReference type="NCBI Taxonomy" id="364032"/>
    <lineage>
        <taxon>Bacteria</taxon>
        <taxon>Pseudomonadati</taxon>
        <taxon>Pseudomonadota</taxon>
        <taxon>Gammaproteobacteria</taxon>
        <taxon>Thiotrichales</taxon>
        <taxon>Piscirickettsiaceae</taxon>
        <taxon>Sulfurivirga</taxon>
    </lineage>
</organism>
<evidence type="ECO:0000256" key="9">
    <source>
        <dbReference type="ARBA" id="ARBA00022801"/>
    </source>
</evidence>
<dbReference type="SUPFAM" id="SSF63737">
    <property type="entry name" value="Leukotriene A4 hydrolase N-terminal domain"/>
    <property type="match status" value="1"/>
</dbReference>
<dbReference type="InterPro" id="IPR014782">
    <property type="entry name" value="Peptidase_M1_dom"/>
</dbReference>
<dbReference type="GO" id="GO:0016285">
    <property type="term" value="F:alanyl aminopeptidase activity"/>
    <property type="evidence" value="ECO:0007669"/>
    <property type="project" value="UniProtKB-EC"/>
</dbReference>
<dbReference type="EMBL" id="FSRE01000002">
    <property type="protein sequence ID" value="SIN94949.1"/>
    <property type="molecule type" value="Genomic_DNA"/>
</dbReference>
<dbReference type="InterPro" id="IPR037144">
    <property type="entry name" value="Peptidase_M1_pepN_C_sf"/>
</dbReference>
<evidence type="ECO:0000256" key="6">
    <source>
        <dbReference type="ARBA" id="ARBA00022438"/>
    </source>
</evidence>
<dbReference type="Gene3D" id="3.30.2010.30">
    <property type="match status" value="1"/>
</dbReference>
<dbReference type="Gene3D" id="1.25.50.10">
    <property type="entry name" value="Peptidase M1, alanyl aminopeptidase, C-terminal domain"/>
    <property type="match status" value="1"/>
</dbReference>
<sequence>MRAPVEHRLEDYQSPAFAIDDVHLLFQLDPVATRVTSTLAMRRQRAEEPLQLNLENLVVESVALDGIELGESAWRIEDGRLIIEDVPERFTLRIRNRINPKENTALEGLYLSSGNFCTQCEAEGFRRITPFLDRPDVLATYTVRIEADKSAYPVLLSNGNLIEQGDLPDGQHYALWHDPWKKPCYLFALVAGDLQFIEDHYTTAGERDVTLRIYVEPHNIDRCEFAMQALKRAMRWDEERFGLSYDLDVFNIVAVDDFNMGAMENKSLNIFNSKYILARPETATDTDYEGIESVVAHEYFHNWTGNRVTCRDWFQLTLKEGLTVFRDQEFTADMLLPSIKRIQDVIHLRRYQFPEDAGPMAHPIQPKSYIKMDNFYTMTVYEKGAEVVRIYQTLLGREGFRKGMDLYFQRHDGQAVTVDDFRQAMADANGVDLSSMRAWYDQPGTPHVKVRRHYDADSQRLTLDLTQSLPKVGEGFTPLPIPIRLGLLDASGNPLPLVVGGEELGMEYVHLFDTRHQQLVLEQVPEGAVPALLRDFSAPVILETDLDDAEWALLAAHDPDDFLRWDALNTLALKALMEAVTAIERGEAPAWPQTYLDAVGVRLQAALEDPAWHALALTLPDEVTLGEQFETIAVEAIHQARKALQSELAQRFEVQWASIYDTLSAELDQPYTFNAEQYGKRSLRTLALHYLVQTGKAKWIEQALYHYQHANNMTDRFGALRALTGVEHAARKTALDDFYYRFRNDPLVIDKWFALQAGSDHPHTLEHVRMLTRHPDFTYTNPNRVRSLLGVFGQNRAAFHRADGSGYVFLADEILKVDKLNPQIAARLLSPFTQWRRFDTARQALMKAQLERILQVPSLSSNSYEIVEKSLTLS</sequence>
<dbReference type="SUPFAM" id="SSF55486">
    <property type="entry name" value="Metalloproteases ('zincins'), catalytic domain"/>
    <property type="match status" value="1"/>
</dbReference>
<dbReference type="Pfam" id="PF01433">
    <property type="entry name" value="Peptidase_M1"/>
    <property type="match status" value="1"/>
</dbReference>
<dbReference type="InterPro" id="IPR001930">
    <property type="entry name" value="Peptidase_M1"/>
</dbReference>
<evidence type="ECO:0000259" key="15">
    <source>
        <dbReference type="Pfam" id="PF11940"/>
    </source>
</evidence>
<keyword evidence="10" id="KW-0862">Zinc</keyword>
<dbReference type="Proteomes" id="UP000198461">
    <property type="component" value="Unassembled WGS sequence"/>
</dbReference>
<dbReference type="AlphaFoldDB" id="A0A1N6FI39"/>
<dbReference type="InterPro" id="IPR024601">
    <property type="entry name" value="Peptidase_M1_pepN_C"/>
</dbReference>
<evidence type="ECO:0000256" key="5">
    <source>
        <dbReference type="ARBA" id="ARBA00015611"/>
    </source>
</evidence>
<dbReference type="FunFam" id="2.60.40.1730:FF:000005">
    <property type="entry name" value="Aminopeptidase N"/>
    <property type="match status" value="1"/>
</dbReference>
<dbReference type="Pfam" id="PF11940">
    <property type="entry name" value="DUF3458"/>
    <property type="match status" value="1"/>
</dbReference>
<evidence type="ECO:0000256" key="10">
    <source>
        <dbReference type="ARBA" id="ARBA00022833"/>
    </source>
</evidence>
<feature type="domain" description="Peptidase M1 alanyl aminopeptidase C-terminal" evidence="16">
    <location>
        <begin position="548"/>
        <end position="871"/>
    </location>
</feature>
<dbReference type="NCBIfam" id="TIGR02414">
    <property type="entry name" value="pepN_proteo"/>
    <property type="match status" value="1"/>
</dbReference>
<evidence type="ECO:0000256" key="4">
    <source>
        <dbReference type="ARBA" id="ARBA00012564"/>
    </source>
</evidence>
<dbReference type="FunFam" id="3.30.2010.30:FF:000002">
    <property type="entry name" value="Putative aminopeptidase N"/>
    <property type="match status" value="1"/>
</dbReference>
<evidence type="ECO:0000256" key="3">
    <source>
        <dbReference type="ARBA" id="ARBA00010136"/>
    </source>
</evidence>
<comment type="cofactor">
    <cofactor evidence="2">
        <name>Zn(2+)</name>
        <dbReference type="ChEBI" id="CHEBI:29105"/>
    </cofactor>
</comment>
<dbReference type="Gene3D" id="1.10.390.10">
    <property type="entry name" value="Neutral Protease Domain 2"/>
    <property type="match status" value="1"/>
</dbReference>
<evidence type="ECO:0000256" key="12">
    <source>
        <dbReference type="ARBA" id="ARBA00059739"/>
    </source>
</evidence>
<evidence type="ECO:0000313" key="19">
    <source>
        <dbReference type="Proteomes" id="UP000198461"/>
    </source>
</evidence>
<evidence type="ECO:0000259" key="17">
    <source>
        <dbReference type="Pfam" id="PF17900"/>
    </source>
</evidence>
<keyword evidence="19" id="KW-1185">Reference proteome</keyword>
<comment type="function">
    <text evidence="12">Aminopeptidase N is involved in the degradation of intracellular peptides generated by protein breakdown during normal growth as well as in response to nutrient starvation.</text>
</comment>
<dbReference type="PANTHER" id="PTHR46322:SF1">
    <property type="entry name" value="PUROMYCIN-SENSITIVE AMINOPEPTIDASE"/>
    <property type="match status" value="1"/>
</dbReference>
<keyword evidence="8" id="KW-0479">Metal-binding</keyword>
<feature type="domain" description="Peptidase M1 alanyl aminopeptidase Ig-like fold" evidence="15">
    <location>
        <begin position="444"/>
        <end position="545"/>
    </location>
</feature>
<evidence type="ECO:0000256" key="1">
    <source>
        <dbReference type="ARBA" id="ARBA00000098"/>
    </source>
</evidence>